<accession>A0A1B9F3T7</accession>
<dbReference type="Gene3D" id="3.40.50.10880">
    <property type="entry name" value="Uncharacterised protein PF01937, DUF89, domain 3"/>
    <property type="match status" value="1"/>
</dbReference>
<feature type="domain" description="Damage-control phosphatase ARMT1-like metal-binding" evidence="1">
    <location>
        <begin position="11"/>
        <end position="231"/>
    </location>
</feature>
<dbReference type="Pfam" id="PF01937">
    <property type="entry name" value="ARMT1-like_dom"/>
    <property type="match status" value="1"/>
</dbReference>
<dbReference type="STRING" id="1156395.DBT_2124"/>
<sequence>MDVSWPPPKNAVAIYDMISDFLGTEDPFSSIKDRSTKEVLKLYPLLEERIKTHADPLEAAIRLAVCGNVIDYGTSSDFNLLDELDRIFNVDFYKWEYDEFKDRLNRADWVLYIGDNSGESVFDRLLIEELARPVKFVVRGGPIINDVTYKDAIDAGIHKVATIVSSGCRVPGIDFEWCSEEFLKLYHEAPMIISKGQGNFETLSDEKREIFFLFKIKCDVVARHLDCPLGSMFMGRVQSN</sequence>
<reference evidence="2 3" key="1">
    <citation type="submission" date="2016-06" db="EMBL/GenBank/DDBJ databases">
        <title>Respiratory ammonification of nitrate coupled to the oxidation of elemental sulfur in deep-sea autotrophic thermophilic bacteria.</title>
        <authorList>
            <person name="Slobodkina G.B."/>
            <person name="Mardanov A.V."/>
            <person name="Ravin N.V."/>
            <person name="Frolova A.A."/>
            <person name="Viryasiv M.B."/>
            <person name="Chernyh N.A."/>
            <person name="Bonch-Osmolovskaya E.A."/>
            <person name="Slobodkin A.I."/>
        </authorList>
    </citation>
    <scope>NUCLEOTIDE SEQUENCE [LARGE SCALE GENOMIC DNA]</scope>
    <source>
        <strain evidence="2 3">S69</strain>
    </source>
</reference>
<evidence type="ECO:0000313" key="2">
    <source>
        <dbReference type="EMBL" id="OCC14582.1"/>
    </source>
</evidence>
<comment type="caution">
    <text evidence="2">The sequence shown here is derived from an EMBL/GenBank/DDBJ whole genome shotgun (WGS) entry which is preliminary data.</text>
</comment>
<gene>
    <name evidence="2" type="ORF">DBT_2124</name>
</gene>
<dbReference type="Gene3D" id="1.10.285.20">
    <property type="entry name" value="Uncharacterised protein PF01937, DUF89, domain 2"/>
    <property type="match status" value="1"/>
</dbReference>
<name>A0A1B9F3T7_9BACT</name>
<dbReference type="PATRIC" id="fig|1156395.6.peg.2149"/>
<protein>
    <recommendedName>
        <fullName evidence="1">Damage-control phosphatase ARMT1-like metal-binding domain-containing protein</fullName>
    </recommendedName>
</protein>
<dbReference type="SUPFAM" id="SSF111321">
    <property type="entry name" value="AF1104-like"/>
    <property type="match status" value="1"/>
</dbReference>
<proteinExistence type="predicted"/>
<dbReference type="InterPro" id="IPR002791">
    <property type="entry name" value="ARMT1-like_metal-bd"/>
</dbReference>
<dbReference type="EMBL" id="MAGO01000011">
    <property type="protein sequence ID" value="OCC14582.1"/>
    <property type="molecule type" value="Genomic_DNA"/>
</dbReference>
<organism evidence="2 3">
    <name type="scientific">Dissulfuribacter thermophilus</name>
    <dbReference type="NCBI Taxonomy" id="1156395"/>
    <lineage>
        <taxon>Bacteria</taxon>
        <taxon>Pseudomonadati</taxon>
        <taxon>Thermodesulfobacteriota</taxon>
        <taxon>Dissulfuribacteria</taxon>
        <taxon>Dissulfuribacterales</taxon>
        <taxon>Dissulfuribacteraceae</taxon>
        <taxon>Dissulfuribacter</taxon>
    </lineage>
</organism>
<keyword evidence="3" id="KW-1185">Reference proteome</keyword>
<evidence type="ECO:0000313" key="3">
    <source>
        <dbReference type="Proteomes" id="UP000093080"/>
    </source>
</evidence>
<evidence type="ECO:0000259" key="1">
    <source>
        <dbReference type="Pfam" id="PF01937"/>
    </source>
</evidence>
<dbReference type="AlphaFoldDB" id="A0A1B9F3T7"/>
<dbReference type="Proteomes" id="UP000093080">
    <property type="component" value="Unassembled WGS sequence"/>
</dbReference>
<dbReference type="InterPro" id="IPR036075">
    <property type="entry name" value="ARMT-1-like_metal-bd_sf"/>
</dbReference>